<proteinExistence type="predicted"/>
<dbReference type="PANTHER" id="PTHR33939">
    <property type="entry name" value="PROTEIN CBG22215"/>
    <property type="match status" value="1"/>
</dbReference>
<evidence type="ECO:0000256" key="1">
    <source>
        <dbReference type="SAM" id="MobiDB-lite"/>
    </source>
</evidence>
<keyword evidence="3" id="KW-1185">Reference proteome</keyword>
<dbReference type="RefSeq" id="XP_008484518.1">
    <property type="nucleotide sequence ID" value="XM_008486296.2"/>
</dbReference>
<evidence type="ECO:0000259" key="2">
    <source>
        <dbReference type="Pfam" id="PF13358"/>
    </source>
</evidence>
<organism evidence="3 4">
    <name type="scientific">Diaphorina citri</name>
    <name type="common">Asian citrus psyllid</name>
    <dbReference type="NCBI Taxonomy" id="121845"/>
    <lineage>
        <taxon>Eukaryota</taxon>
        <taxon>Metazoa</taxon>
        <taxon>Ecdysozoa</taxon>
        <taxon>Arthropoda</taxon>
        <taxon>Hexapoda</taxon>
        <taxon>Insecta</taxon>
        <taxon>Pterygota</taxon>
        <taxon>Neoptera</taxon>
        <taxon>Paraneoptera</taxon>
        <taxon>Hemiptera</taxon>
        <taxon>Sternorrhyncha</taxon>
        <taxon>Psylloidea</taxon>
        <taxon>Psyllidae</taxon>
        <taxon>Diaphorininae</taxon>
        <taxon>Diaphorina</taxon>
    </lineage>
</organism>
<dbReference type="Proteomes" id="UP000079169">
    <property type="component" value="Unplaced"/>
</dbReference>
<dbReference type="Pfam" id="PF13358">
    <property type="entry name" value="DDE_3"/>
    <property type="match status" value="1"/>
</dbReference>
<reference evidence="4" key="1">
    <citation type="submission" date="2025-08" db="UniProtKB">
        <authorList>
            <consortium name="RefSeq"/>
        </authorList>
    </citation>
    <scope>IDENTIFICATION</scope>
</reference>
<evidence type="ECO:0000313" key="4">
    <source>
        <dbReference type="RefSeq" id="XP_008484518.1"/>
    </source>
</evidence>
<dbReference type="InterPro" id="IPR036397">
    <property type="entry name" value="RNaseH_sf"/>
</dbReference>
<feature type="domain" description="Tc1-like transposase DDE" evidence="2">
    <location>
        <begin position="178"/>
        <end position="371"/>
    </location>
</feature>
<gene>
    <name evidence="4" type="primary">LOC103521189</name>
</gene>
<accession>A0A1S3DLW8</accession>
<evidence type="ECO:0000313" key="3">
    <source>
        <dbReference type="Proteomes" id="UP000079169"/>
    </source>
</evidence>
<dbReference type="Gene3D" id="3.30.420.10">
    <property type="entry name" value="Ribonuclease H-like superfamily/Ribonuclease H"/>
    <property type="match status" value="1"/>
</dbReference>
<feature type="compositionally biased region" description="Acidic residues" evidence="1">
    <location>
        <begin position="431"/>
        <end position="445"/>
    </location>
</feature>
<dbReference type="GO" id="GO:0003676">
    <property type="term" value="F:nucleic acid binding"/>
    <property type="evidence" value="ECO:0007669"/>
    <property type="project" value="InterPro"/>
</dbReference>
<protein>
    <submittedName>
        <fullName evidence="4">Uncharacterized protein LOC103521189</fullName>
    </submittedName>
</protein>
<dbReference type="AlphaFoldDB" id="A0A1S3DLW8"/>
<dbReference type="GeneID" id="103521189"/>
<dbReference type="PaxDb" id="121845-A0A1S3DLW8"/>
<sequence>MSANKVTLKSQSREIVENVRDYFQSQCATVRESVDLTYQATKVPARTIYRIKKEKKSLVCTSPDEDKNANFLSTPKRGGRKRTITEPGSFDRLAICQIIYNFYRRKESPTLDKLLQALREQELFDGGRSSLQVLLHNMGFKYKKHDGRKLLMERSDIVYLRTKYLRTILYEIDSFYDVVWIDETWVNVNHTMDKCWTNETLASALKQPIGKGGRLIVTHAGNSHGFIPGAKKVFRSKKSGDYHDEMNAEHFMEWFRENLLPGLSVPSVIVMDNAPYHSKVLSKVPNSSNKKEEILTWLRTNHIQAHEGLRKIELLELVKRNKPPSPRYIIDELAAKYGHKIVRLPPYHCQFNPIELIWANVKGYVRRNNTHFTFADVERLTYEAIERITPDDWRNAVDHCLRVSKTAWSDDEMVEHVVDEVIISVTGEISSESESESDGDTDWDESIMPLSD</sequence>
<dbReference type="InterPro" id="IPR038717">
    <property type="entry name" value="Tc1-like_DDE_dom"/>
</dbReference>
<dbReference type="KEGG" id="dci:103521189"/>
<name>A0A1S3DLW8_DIACI</name>
<dbReference type="OMA" id="TWINASD"/>
<dbReference type="PANTHER" id="PTHR33939:SF1">
    <property type="entry name" value="DUF4371 DOMAIN-CONTAINING PROTEIN"/>
    <property type="match status" value="1"/>
</dbReference>
<feature type="region of interest" description="Disordered" evidence="1">
    <location>
        <begin position="428"/>
        <end position="452"/>
    </location>
</feature>